<dbReference type="PROSITE" id="PS01186">
    <property type="entry name" value="EGF_2"/>
    <property type="match status" value="1"/>
</dbReference>
<dbReference type="OrthoDB" id="283575at2759"/>
<evidence type="ECO:0000256" key="1">
    <source>
        <dbReference type="ARBA" id="ARBA00023157"/>
    </source>
</evidence>
<sequence length="92" mass="9529">MEGDVDQAMKQHISSNALALLVTMGSSANMLKTCVAPTPANVESALISTMATGVFVSLACSANPCRNGGTCWSSVDSFYCACRPGYTGKICN</sequence>
<proteinExistence type="predicted"/>
<dbReference type="Gene3D" id="2.10.25.10">
    <property type="entry name" value="Laminin"/>
    <property type="match status" value="1"/>
</dbReference>
<dbReference type="InterPro" id="IPR001881">
    <property type="entry name" value="EGF-like_Ca-bd_dom"/>
</dbReference>
<keyword evidence="1 2" id="KW-1015">Disulfide bond</keyword>
<dbReference type="PROSITE" id="PS50026">
    <property type="entry name" value="EGF_3"/>
    <property type="match status" value="1"/>
</dbReference>
<evidence type="ECO:0000256" key="2">
    <source>
        <dbReference type="PROSITE-ProRule" id="PRU00076"/>
    </source>
</evidence>
<feature type="domain" description="EGF-like" evidence="3">
    <location>
        <begin position="56"/>
        <end position="92"/>
    </location>
</feature>
<accession>A0A6H5HMG4</accession>
<evidence type="ECO:0000313" key="5">
    <source>
        <dbReference type="Proteomes" id="UP000479000"/>
    </source>
</evidence>
<protein>
    <recommendedName>
        <fullName evidence="3">EGF-like domain-containing protein</fullName>
    </recommendedName>
</protein>
<keyword evidence="5" id="KW-1185">Reference proteome</keyword>
<dbReference type="GO" id="GO:0005509">
    <property type="term" value="F:calcium ion binding"/>
    <property type="evidence" value="ECO:0007669"/>
    <property type="project" value="InterPro"/>
</dbReference>
<dbReference type="AlphaFoldDB" id="A0A6H5HMG4"/>
<keyword evidence="2" id="KW-0245">EGF-like domain</keyword>
<dbReference type="PROSITE" id="PS00022">
    <property type="entry name" value="EGF_1"/>
    <property type="match status" value="1"/>
</dbReference>
<name>A0A6H5HMG4_9HEMI</name>
<organism evidence="4 5">
    <name type="scientific">Nesidiocoris tenuis</name>
    <dbReference type="NCBI Taxonomy" id="355587"/>
    <lineage>
        <taxon>Eukaryota</taxon>
        <taxon>Metazoa</taxon>
        <taxon>Ecdysozoa</taxon>
        <taxon>Arthropoda</taxon>
        <taxon>Hexapoda</taxon>
        <taxon>Insecta</taxon>
        <taxon>Pterygota</taxon>
        <taxon>Neoptera</taxon>
        <taxon>Paraneoptera</taxon>
        <taxon>Hemiptera</taxon>
        <taxon>Heteroptera</taxon>
        <taxon>Panheteroptera</taxon>
        <taxon>Cimicomorpha</taxon>
        <taxon>Miridae</taxon>
        <taxon>Dicyphina</taxon>
        <taxon>Nesidiocoris</taxon>
    </lineage>
</organism>
<dbReference type="InterPro" id="IPR000742">
    <property type="entry name" value="EGF"/>
</dbReference>
<dbReference type="SUPFAM" id="SSF57196">
    <property type="entry name" value="EGF/Laminin"/>
    <property type="match status" value="1"/>
</dbReference>
<dbReference type="CDD" id="cd00054">
    <property type="entry name" value="EGF_CA"/>
    <property type="match status" value="1"/>
</dbReference>
<dbReference type="Pfam" id="PF00008">
    <property type="entry name" value="EGF"/>
    <property type="match status" value="1"/>
</dbReference>
<gene>
    <name evidence="4" type="ORF">NTEN_LOCUS23093</name>
</gene>
<reference evidence="4 5" key="1">
    <citation type="submission" date="2020-02" db="EMBL/GenBank/DDBJ databases">
        <authorList>
            <person name="Ferguson B K."/>
        </authorList>
    </citation>
    <scope>NUCLEOTIDE SEQUENCE [LARGE SCALE GENOMIC DNA]</scope>
</reference>
<dbReference type="Proteomes" id="UP000479000">
    <property type="component" value="Unassembled WGS sequence"/>
</dbReference>
<comment type="caution">
    <text evidence="2">Lacks conserved residue(s) required for the propagation of feature annotation.</text>
</comment>
<feature type="non-terminal residue" evidence="4">
    <location>
        <position position="92"/>
    </location>
</feature>
<evidence type="ECO:0000259" key="3">
    <source>
        <dbReference type="PROSITE" id="PS50026"/>
    </source>
</evidence>
<feature type="disulfide bond" evidence="2">
    <location>
        <begin position="82"/>
        <end position="91"/>
    </location>
</feature>
<dbReference type="SMART" id="SM00179">
    <property type="entry name" value="EGF_CA"/>
    <property type="match status" value="1"/>
</dbReference>
<dbReference type="FunFam" id="2.10.25.10:FF:000007">
    <property type="entry name" value="Delta-like protein"/>
    <property type="match status" value="1"/>
</dbReference>
<evidence type="ECO:0000313" key="4">
    <source>
        <dbReference type="EMBL" id="CAB0019381.1"/>
    </source>
</evidence>
<dbReference type="EMBL" id="CADCXU010033942">
    <property type="protein sequence ID" value="CAB0019381.1"/>
    <property type="molecule type" value="Genomic_DNA"/>
</dbReference>
<dbReference type="SMART" id="SM00181">
    <property type="entry name" value="EGF"/>
    <property type="match status" value="1"/>
</dbReference>